<protein>
    <submittedName>
        <fullName evidence="1">Uncharacterized protein</fullName>
    </submittedName>
</protein>
<proteinExistence type="predicted"/>
<comment type="caution">
    <text evidence="1">The sequence shown here is derived from an EMBL/GenBank/DDBJ whole genome shotgun (WGS) entry which is preliminary data.</text>
</comment>
<reference evidence="1 2" key="1">
    <citation type="submission" date="2024-09" db="EMBL/GenBank/DDBJ databases">
        <authorList>
            <person name="Lee S.D."/>
        </authorList>
    </citation>
    <scope>NUCLEOTIDE SEQUENCE [LARGE SCALE GENOMIC DNA]</scope>
    <source>
        <strain evidence="1 2">N1-5</strain>
    </source>
</reference>
<gene>
    <name evidence="1" type="ORF">ACEZDJ_31075</name>
</gene>
<organism evidence="1 2">
    <name type="scientific">Streptacidiphilus cavernicola</name>
    <dbReference type="NCBI Taxonomy" id="3342716"/>
    <lineage>
        <taxon>Bacteria</taxon>
        <taxon>Bacillati</taxon>
        <taxon>Actinomycetota</taxon>
        <taxon>Actinomycetes</taxon>
        <taxon>Kitasatosporales</taxon>
        <taxon>Streptomycetaceae</taxon>
        <taxon>Streptacidiphilus</taxon>
    </lineage>
</organism>
<evidence type="ECO:0000313" key="2">
    <source>
        <dbReference type="Proteomes" id="UP001592528"/>
    </source>
</evidence>
<accession>A0ABV6UWI2</accession>
<sequence length="177" mass="18927">MLQLLEAAGDRAAGSAVAALSALVCQRLAGLEHLDPHPLTAGGQDPKEARRALVLAHGLGATLAQRPRRIDAYATGQLVDILQRWTFGPAYLVPVPAELSHLFAIHADRAGGWTRVADRWLQFGTPQGNTVDTITKAGVYLLAHATRARTQFAAAIEEQMEALVRSIASRWSSSTSA</sequence>
<keyword evidence="2" id="KW-1185">Reference proteome</keyword>
<dbReference type="RefSeq" id="WP_030263503.1">
    <property type="nucleotide sequence ID" value="NZ_JBHEZZ010000023.1"/>
</dbReference>
<evidence type="ECO:0000313" key="1">
    <source>
        <dbReference type="EMBL" id="MFC1405742.1"/>
    </source>
</evidence>
<dbReference type="Proteomes" id="UP001592528">
    <property type="component" value="Unassembled WGS sequence"/>
</dbReference>
<name>A0ABV6UWI2_9ACTN</name>
<dbReference type="EMBL" id="JBHEZZ010000023">
    <property type="protein sequence ID" value="MFC1405742.1"/>
    <property type="molecule type" value="Genomic_DNA"/>
</dbReference>